<dbReference type="PANTHER" id="PTHR38693">
    <property type="entry name" value="UBIQUINONE BIOSYNTHESIS PROTEIN UBIJ"/>
    <property type="match status" value="1"/>
</dbReference>
<dbReference type="OrthoDB" id="5801225at2"/>
<dbReference type="PANTHER" id="PTHR38693:SF1">
    <property type="entry name" value="UBIQUINONE BIOSYNTHESIS ACCESSORY FACTOR UBIJ"/>
    <property type="match status" value="1"/>
</dbReference>
<feature type="domain" description="SCP2" evidence="1">
    <location>
        <begin position="16"/>
        <end position="113"/>
    </location>
</feature>
<dbReference type="EMBL" id="LR217703">
    <property type="protein sequence ID" value="VFP80209.1"/>
    <property type="molecule type" value="Genomic_DNA"/>
</dbReference>
<dbReference type="Pfam" id="PF02036">
    <property type="entry name" value="SCP2"/>
    <property type="match status" value="1"/>
</dbReference>
<proteinExistence type="predicted"/>
<gene>
    <name evidence="2" type="primary">ubiJ</name>
    <name evidence="2" type="ORF">ERCICUMA2628_599</name>
</gene>
<protein>
    <submittedName>
        <fullName evidence="2">Ubiquinone biosynthesis protein UbiJ</fullName>
    </submittedName>
</protein>
<evidence type="ECO:0000259" key="1">
    <source>
        <dbReference type="Pfam" id="PF02036"/>
    </source>
</evidence>
<dbReference type="RefSeq" id="WP_157993750.1">
    <property type="nucleotide sequence ID" value="NZ_LR217703.1"/>
</dbReference>
<dbReference type="InterPro" id="IPR036527">
    <property type="entry name" value="SCP2_sterol-bd_dom_sf"/>
</dbReference>
<name>A0A451D3G8_9GAMM</name>
<accession>A0A451D3G8</accession>
<keyword evidence="2" id="KW-0830">Ubiquinone</keyword>
<reference evidence="2 3" key="1">
    <citation type="submission" date="2019-02" db="EMBL/GenBank/DDBJ databases">
        <authorList>
            <person name="Manzano-Marin A."/>
            <person name="Manzano-Marin A."/>
        </authorList>
    </citation>
    <scope>NUCLEOTIDE SEQUENCE [LARGE SCALE GENOMIC DNA]</scope>
    <source>
        <strain evidence="2 3">ErCicuneomaculata</strain>
    </source>
</reference>
<dbReference type="Proteomes" id="UP000294412">
    <property type="component" value="Chromosome"/>
</dbReference>
<evidence type="ECO:0000313" key="3">
    <source>
        <dbReference type="Proteomes" id="UP000294412"/>
    </source>
</evidence>
<dbReference type="GO" id="GO:0006744">
    <property type="term" value="P:ubiquinone biosynthetic process"/>
    <property type="evidence" value="ECO:0007669"/>
    <property type="project" value="InterPro"/>
</dbReference>
<evidence type="ECO:0000313" key="2">
    <source>
        <dbReference type="EMBL" id="VFP80209.1"/>
    </source>
</evidence>
<organism evidence="2 3">
    <name type="scientific">Candidatus Erwinia haradaeae</name>
    <dbReference type="NCBI Taxonomy" id="1922217"/>
    <lineage>
        <taxon>Bacteria</taxon>
        <taxon>Pseudomonadati</taxon>
        <taxon>Pseudomonadota</taxon>
        <taxon>Gammaproteobacteria</taxon>
        <taxon>Enterobacterales</taxon>
        <taxon>Erwiniaceae</taxon>
        <taxon>Erwinia</taxon>
    </lineage>
</organism>
<dbReference type="InterPro" id="IPR003033">
    <property type="entry name" value="SCP2_sterol-bd_dom"/>
</dbReference>
<sequence>MTLDKICTLILENMINSILNHDISLNTTYQYLHGKSLAIFILKINSPIILIFNNNQVQISRSYSNKIDCTVIINFNILWRLYHSQKLTNLINNGIINVSGDHQIIHKLLALFDRRRTEIKEFLTLYIGDIVAQSIGNFIHYHYSILDRNIEYKKKYLSHALTEEWKLVLGAMEIKCFKKEINILIHRLNIIDQYVNNLEKKCDLF</sequence>
<dbReference type="AlphaFoldDB" id="A0A451D3G8"/>
<dbReference type="InterPro" id="IPR038989">
    <property type="entry name" value="UbiJ"/>
</dbReference>
<dbReference type="SUPFAM" id="SSF55718">
    <property type="entry name" value="SCP-like"/>
    <property type="match status" value="1"/>
</dbReference>